<gene>
    <name evidence="2" type="ORF">FGF80_05875</name>
</gene>
<organism evidence="2 3">
    <name type="scientific">Natrinema pallidum</name>
    <dbReference type="NCBI Taxonomy" id="69527"/>
    <lineage>
        <taxon>Archaea</taxon>
        <taxon>Methanobacteriati</taxon>
        <taxon>Methanobacteriota</taxon>
        <taxon>Stenosarchaea group</taxon>
        <taxon>Halobacteria</taxon>
        <taxon>Halobacteriales</taxon>
        <taxon>Natrialbaceae</taxon>
        <taxon>Natrinema</taxon>
    </lineage>
</organism>
<protein>
    <submittedName>
        <fullName evidence="2">Uncharacterized protein</fullName>
    </submittedName>
</protein>
<evidence type="ECO:0000313" key="3">
    <source>
        <dbReference type="Proteomes" id="UP000307562"/>
    </source>
</evidence>
<evidence type="ECO:0000256" key="1">
    <source>
        <dbReference type="SAM" id="MobiDB-lite"/>
    </source>
</evidence>
<proteinExistence type="predicted"/>
<accession>A0A4P9TGB8</accession>
<dbReference type="EMBL" id="CP040637">
    <property type="protein sequence ID" value="QCW02790.1"/>
    <property type="molecule type" value="Genomic_DNA"/>
</dbReference>
<dbReference type="Proteomes" id="UP000307562">
    <property type="component" value="Chromosome"/>
</dbReference>
<dbReference type="AlphaFoldDB" id="A0A4P9TGB8"/>
<feature type="region of interest" description="Disordered" evidence="1">
    <location>
        <begin position="1"/>
        <end position="63"/>
    </location>
</feature>
<dbReference type="KEGG" id="npl:FGF80_05875"/>
<keyword evidence="3" id="KW-1185">Reference proteome</keyword>
<feature type="compositionally biased region" description="Polar residues" evidence="1">
    <location>
        <begin position="1"/>
        <end position="16"/>
    </location>
</feature>
<reference evidence="3" key="1">
    <citation type="submission" date="2019-05" db="EMBL/GenBank/DDBJ databases">
        <title>Complete Genome Sequence and Methylation Pattern of the Halophilic Archaeon Natrinema pallidum BOL6-1.</title>
        <authorList>
            <person name="DasSarma P."/>
            <person name="DasSarma B.P."/>
            <person name="DasSarma S.L."/>
            <person name="Martinez F.L."/>
            <person name="Guzman D."/>
            <person name="Roberts R.J."/>
            <person name="DasSarma S."/>
        </authorList>
    </citation>
    <scope>NUCLEOTIDE SEQUENCE [LARGE SCALE GENOMIC DNA]</scope>
    <source>
        <strain evidence="3">BOL6-1</strain>
    </source>
</reference>
<sequence length="63" mass="6362">MRTGSTRTVDRTTNAATVGAGRIDDGVGGRSRSGHSRSDHGSRGRNGAVEPTGTHDATGGLGR</sequence>
<evidence type="ECO:0000313" key="2">
    <source>
        <dbReference type="EMBL" id="QCW02790.1"/>
    </source>
</evidence>
<name>A0A4P9TGB8_9EURY</name>